<accession>A0ABW2S3J7</accession>
<dbReference type="SUPFAM" id="SSF140459">
    <property type="entry name" value="PE/PPE dimer-like"/>
    <property type="match status" value="1"/>
</dbReference>
<organism evidence="4 5">
    <name type="scientific">Rhodococcus daqingensis</name>
    <dbReference type="NCBI Taxonomy" id="2479363"/>
    <lineage>
        <taxon>Bacteria</taxon>
        <taxon>Bacillati</taxon>
        <taxon>Actinomycetota</taxon>
        <taxon>Actinomycetes</taxon>
        <taxon>Mycobacteriales</taxon>
        <taxon>Nocardiaceae</taxon>
        <taxon>Rhodococcus</taxon>
    </lineage>
</organism>
<feature type="region of interest" description="Disordered" evidence="2">
    <location>
        <begin position="170"/>
        <end position="198"/>
    </location>
</feature>
<dbReference type="EMBL" id="JBHTCS010000025">
    <property type="protein sequence ID" value="MFC7450497.1"/>
    <property type="molecule type" value="Genomic_DNA"/>
</dbReference>
<sequence>MTMGFTGVVWMPRGATWNSTALNAGVGPVQLSAAGVAWTSIAAGLTDASATMTKVMAELRVGWEGLASDAALAKLIPFTAWTEESTAMATTTASKAAAAASTHSVARISMPSLPEIAAVKTAKLVAHTVGGSLAGAGAAAEAADRAMDLRAALVMEGYEAASTAVSVPQSFTPPPPLATGAQASGAGAQESVPTNRDDVDWRTNPAGAAMATAMAHAQNPAVVSAASQAGSIAGSGFSTVTSTASSFAPAAVSAITGGRSGQSFGGFSDAPTANRSAVAGGGSGSGATRAMSSAGAAGRGGGVAGGFGGGSAGRTTLPE</sequence>
<feature type="compositionally biased region" description="Low complexity" evidence="2">
    <location>
        <begin position="178"/>
        <end position="189"/>
    </location>
</feature>
<comment type="similarity">
    <text evidence="1">Belongs to the mycobacterial PPE family.</text>
</comment>
<evidence type="ECO:0000313" key="5">
    <source>
        <dbReference type="Proteomes" id="UP001596484"/>
    </source>
</evidence>
<dbReference type="InterPro" id="IPR038332">
    <property type="entry name" value="PPE_sf"/>
</dbReference>
<evidence type="ECO:0000313" key="4">
    <source>
        <dbReference type="EMBL" id="MFC7450497.1"/>
    </source>
</evidence>
<dbReference type="InterPro" id="IPR000030">
    <property type="entry name" value="PPE_dom"/>
</dbReference>
<protein>
    <submittedName>
        <fullName evidence="4">PPE domain-containing protein</fullName>
    </submittedName>
</protein>
<feature type="domain" description="PPE" evidence="3">
    <location>
        <begin position="10"/>
        <end position="165"/>
    </location>
</feature>
<feature type="non-terminal residue" evidence="4">
    <location>
        <position position="319"/>
    </location>
</feature>
<name>A0ABW2S3J7_9NOCA</name>
<dbReference type="Gene3D" id="1.20.1260.20">
    <property type="entry name" value="PPE superfamily"/>
    <property type="match status" value="1"/>
</dbReference>
<evidence type="ECO:0000259" key="3">
    <source>
        <dbReference type="Pfam" id="PF00823"/>
    </source>
</evidence>
<reference evidence="5" key="1">
    <citation type="journal article" date="2019" name="Int. J. Syst. Evol. Microbiol.">
        <title>The Global Catalogue of Microorganisms (GCM) 10K type strain sequencing project: providing services to taxonomists for standard genome sequencing and annotation.</title>
        <authorList>
            <consortium name="The Broad Institute Genomics Platform"/>
            <consortium name="The Broad Institute Genome Sequencing Center for Infectious Disease"/>
            <person name="Wu L."/>
            <person name="Ma J."/>
        </authorList>
    </citation>
    <scope>NUCLEOTIDE SEQUENCE [LARGE SCALE GENOMIC DNA]</scope>
    <source>
        <strain evidence="5">ICMP 19430</strain>
    </source>
</reference>
<feature type="compositionally biased region" description="Gly residues" evidence="2">
    <location>
        <begin position="297"/>
        <end position="312"/>
    </location>
</feature>
<dbReference type="Pfam" id="PF00823">
    <property type="entry name" value="PPE"/>
    <property type="match status" value="1"/>
</dbReference>
<keyword evidence="5" id="KW-1185">Reference proteome</keyword>
<feature type="region of interest" description="Disordered" evidence="2">
    <location>
        <begin position="276"/>
        <end position="319"/>
    </location>
</feature>
<gene>
    <name evidence="4" type="ORF">ACFQS9_21605</name>
</gene>
<proteinExistence type="inferred from homology"/>
<evidence type="ECO:0000256" key="2">
    <source>
        <dbReference type="SAM" id="MobiDB-lite"/>
    </source>
</evidence>
<comment type="caution">
    <text evidence="4">The sequence shown here is derived from an EMBL/GenBank/DDBJ whole genome shotgun (WGS) entry which is preliminary data.</text>
</comment>
<dbReference type="Proteomes" id="UP001596484">
    <property type="component" value="Unassembled WGS sequence"/>
</dbReference>
<dbReference type="RefSeq" id="WP_378408473.1">
    <property type="nucleotide sequence ID" value="NZ_JBHTCS010000025.1"/>
</dbReference>
<feature type="compositionally biased region" description="Low complexity" evidence="2">
    <location>
        <begin position="286"/>
        <end position="296"/>
    </location>
</feature>
<evidence type="ECO:0000256" key="1">
    <source>
        <dbReference type="ARBA" id="ARBA00010652"/>
    </source>
</evidence>